<protein>
    <submittedName>
        <fullName evidence="2">Uncharacterized protein</fullName>
    </submittedName>
</protein>
<reference evidence="2 3" key="1">
    <citation type="journal article" date="2023" name="Plant Dis.">
        <title>First Report of Diplodia intermedia Causing Canker and Dieback Diseases on Apple Trees in Canada.</title>
        <authorList>
            <person name="Ellouze W."/>
            <person name="Ilyukhin E."/>
            <person name="Sulman M."/>
            <person name="Ali S."/>
        </authorList>
    </citation>
    <scope>NUCLEOTIDE SEQUENCE [LARGE SCALE GENOMIC DNA]</scope>
    <source>
        <strain evidence="2 3">M45-28</strain>
    </source>
</reference>
<feature type="compositionally biased region" description="Pro residues" evidence="1">
    <location>
        <begin position="1"/>
        <end position="10"/>
    </location>
</feature>
<dbReference type="Proteomes" id="UP001521184">
    <property type="component" value="Unassembled WGS sequence"/>
</dbReference>
<feature type="compositionally biased region" description="Basic and acidic residues" evidence="1">
    <location>
        <begin position="98"/>
        <end position="107"/>
    </location>
</feature>
<comment type="caution">
    <text evidence="2">The sequence shown here is derived from an EMBL/GenBank/DDBJ whole genome shotgun (WGS) entry which is preliminary data.</text>
</comment>
<accession>A0ABR3TI32</accession>
<feature type="compositionally biased region" description="Acidic residues" evidence="1">
    <location>
        <begin position="87"/>
        <end position="97"/>
    </location>
</feature>
<proteinExistence type="predicted"/>
<sequence length="262" mass="29804">MPRSPPPKQPPHLTTNPACPRCGPLSVPTHRYNPARPRLDCALHYDPRRQLTQIKYVAQKPYRPSRPRWLYDDESVVVCVVGTTCEVGDDGNDDDNHDNENDDGKTDRRVRAGYGIYFGRGSRRNVREVLRDGDGPRFDDDGEWVDRRSRKRALRVAAEIAGARRALEVVGEGLLAEEEEVDGEGEEEIREVIVLTRPGVGMRGGGNFDREPLFFNEILRLYGAVEDVERSGKVAVRFWDREEEIPFEAYNLASELWEQAAE</sequence>
<evidence type="ECO:0000313" key="3">
    <source>
        <dbReference type="Proteomes" id="UP001521184"/>
    </source>
</evidence>
<organism evidence="2 3">
    <name type="scientific">Diplodia intermedia</name>
    <dbReference type="NCBI Taxonomy" id="856260"/>
    <lineage>
        <taxon>Eukaryota</taxon>
        <taxon>Fungi</taxon>
        <taxon>Dikarya</taxon>
        <taxon>Ascomycota</taxon>
        <taxon>Pezizomycotina</taxon>
        <taxon>Dothideomycetes</taxon>
        <taxon>Dothideomycetes incertae sedis</taxon>
        <taxon>Botryosphaeriales</taxon>
        <taxon>Botryosphaeriaceae</taxon>
        <taxon>Diplodia</taxon>
    </lineage>
</organism>
<evidence type="ECO:0000313" key="2">
    <source>
        <dbReference type="EMBL" id="KAL1639176.1"/>
    </source>
</evidence>
<evidence type="ECO:0000256" key="1">
    <source>
        <dbReference type="SAM" id="MobiDB-lite"/>
    </source>
</evidence>
<gene>
    <name evidence="2" type="ORF">SLS58_008144</name>
</gene>
<feature type="region of interest" description="Disordered" evidence="1">
    <location>
        <begin position="87"/>
        <end position="107"/>
    </location>
</feature>
<keyword evidence="3" id="KW-1185">Reference proteome</keyword>
<dbReference type="EMBL" id="JAKEKT020000067">
    <property type="protein sequence ID" value="KAL1639176.1"/>
    <property type="molecule type" value="Genomic_DNA"/>
</dbReference>
<name>A0ABR3TI32_9PEZI</name>
<feature type="region of interest" description="Disordered" evidence="1">
    <location>
        <begin position="1"/>
        <end position="22"/>
    </location>
</feature>